<evidence type="ECO:0000256" key="6">
    <source>
        <dbReference type="ARBA" id="ARBA00022989"/>
    </source>
</evidence>
<protein>
    <recommendedName>
        <fullName evidence="12">Membrane insertase YidC/Oxa/ALB C-terminal domain-containing protein</fullName>
    </recommendedName>
</protein>
<name>A0A6A5BDZ9_NAEFO</name>
<dbReference type="InterPro" id="IPR001708">
    <property type="entry name" value="YidC/ALB3/OXA1/COX18"/>
</dbReference>
<dbReference type="EMBL" id="VFQX01000068">
    <property type="protein sequence ID" value="KAF0972314.1"/>
    <property type="molecule type" value="Genomic_DNA"/>
</dbReference>
<evidence type="ECO:0000313" key="14">
    <source>
        <dbReference type="Proteomes" id="UP000444721"/>
    </source>
</evidence>
<evidence type="ECO:0000256" key="7">
    <source>
        <dbReference type="ARBA" id="ARBA00023128"/>
    </source>
</evidence>
<dbReference type="GO" id="GO:0032977">
    <property type="term" value="F:membrane insertase activity"/>
    <property type="evidence" value="ECO:0007669"/>
    <property type="project" value="InterPro"/>
</dbReference>
<feature type="transmembrane region" description="Helical" evidence="11">
    <location>
        <begin position="342"/>
        <end position="361"/>
    </location>
</feature>
<keyword evidence="6 11" id="KW-1133">Transmembrane helix</keyword>
<evidence type="ECO:0000313" key="13">
    <source>
        <dbReference type="EMBL" id="KAF0972314.1"/>
    </source>
</evidence>
<comment type="subcellular location">
    <subcellularLocation>
        <location evidence="9">Membrane</location>
        <topology evidence="9">Multi-pass membrane protein</topology>
    </subcellularLocation>
    <subcellularLocation>
        <location evidence="1">Mitochondrion inner membrane</location>
        <topology evidence="1">Multi-pass membrane protein</topology>
    </subcellularLocation>
</comment>
<dbReference type="Pfam" id="PF02096">
    <property type="entry name" value="60KD_IMP"/>
    <property type="match status" value="1"/>
</dbReference>
<feature type="compositionally biased region" description="Polar residues" evidence="10">
    <location>
        <begin position="115"/>
        <end position="129"/>
    </location>
</feature>
<feature type="transmembrane region" description="Helical" evidence="11">
    <location>
        <begin position="293"/>
        <end position="311"/>
    </location>
</feature>
<dbReference type="InterPro" id="IPR028055">
    <property type="entry name" value="YidC/Oxa/ALB_C"/>
</dbReference>
<evidence type="ECO:0000256" key="5">
    <source>
        <dbReference type="ARBA" id="ARBA00022946"/>
    </source>
</evidence>
<dbReference type="PANTHER" id="PTHR12428">
    <property type="entry name" value="OXA1"/>
    <property type="match status" value="1"/>
</dbReference>
<dbReference type="VEuPathDB" id="AmoebaDB:NF0049390"/>
<dbReference type="Proteomes" id="UP000444721">
    <property type="component" value="Unassembled WGS sequence"/>
</dbReference>
<evidence type="ECO:0000259" key="12">
    <source>
        <dbReference type="Pfam" id="PF02096"/>
    </source>
</evidence>
<evidence type="ECO:0000256" key="1">
    <source>
        <dbReference type="ARBA" id="ARBA00004448"/>
    </source>
</evidence>
<feature type="transmembrane region" description="Helical" evidence="11">
    <location>
        <begin position="221"/>
        <end position="244"/>
    </location>
</feature>
<keyword evidence="5" id="KW-0809">Transit peptide</keyword>
<reference evidence="13 14" key="1">
    <citation type="journal article" date="2019" name="Sci. Rep.">
        <title>Nanopore sequencing improves the draft genome of the human pathogenic amoeba Naegleria fowleri.</title>
        <authorList>
            <person name="Liechti N."/>
            <person name="Schurch N."/>
            <person name="Bruggmann R."/>
            <person name="Wittwer M."/>
        </authorList>
    </citation>
    <scope>NUCLEOTIDE SEQUENCE [LARGE SCALE GENOMIC DNA]</scope>
    <source>
        <strain evidence="13 14">ATCC 30894</strain>
    </source>
</reference>
<dbReference type="AlphaFoldDB" id="A0A6A5BDZ9"/>
<dbReference type="GO" id="GO:0005743">
    <property type="term" value="C:mitochondrial inner membrane"/>
    <property type="evidence" value="ECO:0007669"/>
    <property type="project" value="UniProtKB-SubCell"/>
</dbReference>
<evidence type="ECO:0000256" key="9">
    <source>
        <dbReference type="RuleBase" id="RU003945"/>
    </source>
</evidence>
<comment type="similarity">
    <text evidence="2 9">Belongs to the OXA1/ALB3/YidC family.</text>
</comment>
<keyword evidence="7" id="KW-0496">Mitochondrion</keyword>
<keyword evidence="4" id="KW-0999">Mitochondrion inner membrane</keyword>
<evidence type="ECO:0000256" key="4">
    <source>
        <dbReference type="ARBA" id="ARBA00022792"/>
    </source>
</evidence>
<keyword evidence="14" id="KW-1185">Reference proteome</keyword>
<dbReference type="VEuPathDB" id="AmoebaDB:FDP41_009217"/>
<dbReference type="GO" id="GO:0032979">
    <property type="term" value="P:protein insertion into mitochondrial inner membrane from matrix"/>
    <property type="evidence" value="ECO:0007669"/>
    <property type="project" value="TreeGrafter"/>
</dbReference>
<dbReference type="PANTHER" id="PTHR12428:SF66">
    <property type="entry name" value="MITOCHONDRIAL INNER MEMBRANE PROTEIN OXA1L"/>
    <property type="match status" value="1"/>
</dbReference>
<dbReference type="RefSeq" id="XP_044557029.1">
    <property type="nucleotide sequence ID" value="XM_044713152.1"/>
</dbReference>
<keyword evidence="3 9" id="KW-0812">Transmembrane</keyword>
<feature type="domain" description="Membrane insertase YidC/Oxa/ALB C-terminal" evidence="12">
    <location>
        <begin position="221"/>
        <end position="411"/>
    </location>
</feature>
<feature type="region of interest" description="Disordered" evidence="10">
    <location>
        <begin position="95"/>
        <end position="156"/>
    </location>
</feature>
<dbReference type="VEuPathDB" id="AmoebaDB:NfTy_060740"/>
<feature type="compositionally biased region" description="Low complexity" evidence="10">
    <location>
        <begin position="130"/>
        <end position="152"/>
    </location>
</feature>
<feature type="compositionally biased region" description="Low complexity" evidence="10">
    <location>
        <begin position="97"/>
        <end position="114"/>
    </location>
</feature>
<proteinExistence type="inferred from homology"/>
<evidence type="ECO:0000256" key="11">
    <source>
        <dbReference type="SAM" id="Phobius"/>
    </source>
</evidence>
<gene>
    <name evidence="13" type="ORF">FDP41_009217</name>
</gene>
<dbReference type="CDD" id="cd20069">
    <property type="entry name" value="5TM_Oxa1-like"/>
    <property type="match status" value="1"/>
</dbReference>
<organism evidence="13 14">
    <name type="scientific">Naegleria fowleri</name>
    <name type="common">Brain eating amoeba</name>
    <dbReference type="NCBI Taxonomy" id="5763"/>
    <lineage>
        <taxon>Eukaryota</taxon>
        <taxon>Discoba</taxon>
        <taxon>Heterolobosea</taxon>
        <taxon>Tetramitia</taxon>
        <taxon>Eutetramitia</taxon>
        <taxon>Vahlkampfiidae</taxon>
        <taxon>Naegleria</taxon>
    </lineage>
</organism>
<keyword evidence="8 11" id="KW-0472">Membrane</keyword>
<feature type="transmembrane region" description="Helical" evidence="11">
    <location>
        <begin position="373"/>
        <end position="398"/>
    </location>
</feature>
<evidence type="ECO:0000256" key="3">
    <source>
        <dbReference type="ARBA" id="ARBA00022692"/>
    </source>
</evidence>
<dbReference type="GeneID" id="68116434"/>
<comment type="caution">
    <text evidence="13">The sequence shown here is derived from an EMBL/GenBank/DDBJ whole genome shotgun (WGS) entry which is preliminary data.</text>
</comment>
<accession>A0A6A5BDZ9</accession>
<evidence type="ECO:0000256" key="2">
    <source>
        <dbReference type="ARBA" id="ARBA00009877"/>
    </source>
</evidence>
<evidence type="ECO:0000256" key="8">
    <source>
        <dbReference type="ARBA" id="ARBA00023136"/>
    </source>
</evidence>
<evidence type="ECO:0000256" key="10">
    <source>
        <dbReference type="SAM" id="MobiDB-lite"/>
    </source>
</evidence>
<sequence>MFKRSPVVAARHLVQGFKASSSWRRSSSILFGSQFTTGVGAPSSSVVVSCGGFSNNTTKTTPNTILVLNRALDQRRTFSWSSFFGFGKEATAAVAGSSSSNPLSSTTTNTMNLSVASPLSGSTTMNRYPSSTESSTTTTTTTTNNNMTTDSNPLQSPPVEEDHFNGLQFIHETADYEYRAPLTFGEEHEMFLGGHVPNSMPHINAIQDFLQYLHDTIGLPWYGAIMACTIVFRLLVLPLNISLIRNSARLETVRIHLNEQAQIMSDAHTSEEEKVKAAEEFQKTLKEKECHPAFNILSPLVMAPMFLSVFLSVERICLHDPGCRGAGGIMWFQDLSAIDPTMTLPVISAVTWLITVEMGAAEPRTETMRQVRSVMRFVTAVMVPITGALPSGVFVYWITSNVFSMIQIYTMRIPRVRNFFNIPTKDVSNKYIQHNRDISM</sequence>
<dbReference type="OrthoDB" id="2148490at2759"/>